<feature type="domain" description="HTH cro/C1-type" evidence="2">
    <location>
        <begin position="4"/>
        <end position="58"/>
    </location>
</feature>
<dbReference type="Pfam" id="PF01381">
    <property type="entry name" value="HTH_3"/>
    <property type="match status" value="1"/>
</dbReference>
<dbReference type="Gene3D" id="1.10.260.40">
    <property type="entry name" value="lambda repressor-like DNA-binding domains"/>
    <property type="match status" value="1"/>
</dbReference>
<dbReference type="InterPro" id="IPR001387">
    <property type="entry name" value="Cro/C1-type_HTH"/>
</dbReference>
<dbReference type="Proteomes" id="UP000295709">
    <property type="component" value="Unassembled WGS sequence"/>
</dbReference>
<dbReference type="PROSITE" id="PS50943">
    <property type="entry name" value="HTH_CROC1"/>
    <property type="match status" value="1"/>
</dbReference>
<reference evidence="4 6" key="2">
    <citation type="submission" date="2019-03" db="EMBL/GenBank/DDBJ databases">
        <title>Genomic Encyclopedia of Archaeal and Bacterial Type Strains, Phase II (KMG-II): from individual species to whole genera.</title>
        <authorList>
            <person name="Goeker M."/>
        </authorList>
    </citation>
    <scope>NUCLEOTIDE SEQUENCE [LARGE SCALE GENOMIC DNA]</scope>
    <source>
        <strain evidence="4 6">DSM 15235</strain>
    </source>
</reference>
<dbReference type="EMBL" id="RJTX01000002">
    <property type="protein sequence ID" value="ROH98097.1"/>
    <property type="molecule type" value="Genomic_DNA"/>
</dbReference>
<feature type="coiled-coil region" evidence="1">
    <location>
        <begin position="95"/>
        <end position="122"/>
    </location>
</feature>
<dbReference type="SUPFAM" id="SSF47413">
    <property type="entry name" value="lambda repressor-like DNA-binding domains"/>
    <property type="match status" value="1"/>
</dbReference>
<name>A0A3N0VZC3_9FLAO</name>
<reference evidence="3 5" key="1">
    <citation type="submission" date="2018-11" db="EMBL/GenBank/DDBJ databases">
        <title>Proposal to divide the Flavobacteriaceae and reorganize its genera based on Amino Acid Identity values calculated from whole genome sequences.</title>
        <authorList>
            <person name="Nicholson A.C."/>
            <person name="Gulvik C.A."/>
            <person name="Whitney A.M."/>
            <person name="Humrighouse B.W."/>
            <person name="Bell M."/>
            <person name="Holmes B."/>
            <person name="Steigerwalt A."/>
            <person name="Villarma A."/>
            <person name="Sheth M."/>
            <person name="Batra D."/>
            <person name="Pryor J."/>
            <person name="Bernardet J.-F."/>
            <person name="Hugo C."/>
            <person name="Kampfer P."/>
            <person name="Newman J."/>
            <person name="Mcquiston J.R."/>
        </authorList>
    </citation>
    <scope>NUCLEOTIDE SEQUENCE [LARGE SCALE GENOMIC DNA]</scope>
    <source>
        <strain evidence="3 5">DSM 15235</strain>
    </source>
</reference>
<keyword evidence="6" id="KW-1185">Reference proteome</keyword>
<evidence type="ECO:0000313" key="6">
    <source>
        <dbReference type="Proteomes" id="UP000295709"/>
    </source>
</evidence>
<dbReference type="InterPro" id="IPR010982">
    <property type="entry name" value="Lambda_DNA-bd_dom_sf"/>
</dbReference>
<dbReference type="AlphaFoldDB" id="A0A3N0VZC3"/>
<dbReference type="RefSeq" id="WP_123263292.1">
    <property type="nucleotide sequence ID" value="NZ_RJTX01000002.1"/>
</dbReference>
<dbReference type="CDD" id="cd00093">
    <property type="entry name" value="HTH_XRE"/>
    <property type="match status" value="1"/>
</dbReference>
<evidence type="ECO:0000259" key="2">
    <source>
        <dbReference type="PROSITE" id="PS50943"/>
    </source>
</evidence>
<gene>
    <name evidence="4" type="ORF">BCF50_1643</name>
    <name evidence="3" type="ORF">EGI05_12215</name>
</gene>
<proteinExistence type="predicted"/>
<keyword evidence="1" id="KW-0175">Coiled coil</keyword>
<comment type="caution">
    <text evidence="3">The sequence shown here is derived from an EMBL/GenBank/DDBJ whole genome shotgun (WGS) entry which is preliminary data.</text>
</comment>
<dbReference type="Proteomes" id="UP000269375">
    <property type="component" value="Unassembled WGS sequence"/>
</dbReference>
<dbReference type="OrthoDB" id="1274166at2"/>
<protein>
    <submittedName>
        <fullName evidence="4">Helix-turn-helix protein</fullName>
    </submittedName>
    <submittedName>
        <fullName evidence="3">XRE family transcriptional regulator</fullName>
    </submittedName>
</protein>
<evidence type="ECO:0000313" key="5">
    <source>
        <dbReference type="Proteomes" id="UP000269375"/>
    </source>
</evidence>
<dbReference type="EMBL" id="SOQW01000002">
    <property type="protein sequence ID" value="TDX92703.1"/>
    <property type="molecule type" value="Genomic_DNA"/>
</dbReference>
<evidence type="ECO:0000256" key="1">
    <source>
        <dbReference type="SAM" id="Coils"/>
    </source>
</evidence>
<evidence type="ECO:0000313" key="4">
    <source>
        <dbReference type="EMBL" id="TDX92703.1"/>
    </source>
</evidence>
<accession>A0A3N0VZC3</accession>
<dbReference type="SMART" id="SM00530">
    <property type="entry name" value="HTH_XRE"/>
    <property type="match status" value="1"/>
</dbReference>
<organism evidence="3 5">
    <name type="scientific">Chryseobacterium daecheongense</name>
    <dbReference type="NCBI Taxonomy" id="192389"/>
    <lineage>
        <taxon>Bacteria</taxon>
        <taxon>Pseudomonadati</taxon>
        <taxon>Bacteroidota</taxon>
        <taxon>Flavobacteriia</taxon>
        <taxon>Flavobacteriales</taxon>
        <taxon>Weeksellaceae</taxon>
        <taxon>Chryseobacterium group</taxon>
        <taxon>Chryseobacterium</taxon>
    </lineage>
</organism>
<dbReference type="GO" id="GO:0003677">
    <property type="term" value="F:DNA binding"/>
    <property type="evidence" value="ECO:0007669"/>
    <property type="project" value="InterPro"/>
</dbReference>
<evidence type="ECO:0000313" key="3">
    <source>
        <dbReference type="EMBL" id="ROH98097.1"/>
    </source>
</evidence>
<sequence>MEKLRNLRKQRGYTQEYMSKIISTDVSNYSRKENDEVRIYDDEWEKLAAALDVPVEEIKEERATNVVHNDNSTFSDNSNSGNFYNQQFNVPDSVLENLQDYIKVLKEQIVALKDENERLKSK</sequence>